<gene>
    <name evidence="1" type="ORF">C8N35_111127</name>
</gene>
<dbReference type="RefSeq" id="WP_107991692.1">
    <property type="nucleotide sequence ID" value="NZ_QAYG01000011.1"/>
</dbReference>
<comment type="caution">
    <text evidence="1">The sequence shown here is derived from an EMBL/GenBank/DDBJ whole genome shotgun (WGS) entry which is preliminary data.</text>
</comment>
<dbReference type="SUPFAM" id="SSF69635">
    <property type="entry name" value="Type III secretory system chaperone-like"/>
    <property type="match status" value="1"/>
</dbReference>
<dbReference type="AlphaFoldDB" id="A0A2T5UYT3"/>
<evidence type="ECO:0000313" key="1">
    <source>
        <dbReference type="EMBL" id="PTW56664.1"/>
    </source>
</evidence>
<accession>A0A2T5UYT3</accession>
<evidence type="ECO:0000313" key="2">
    <source>
        <dbReference type="Proteomes" id="UP000244081"/>
    </source>
</evidence>
<reference evidence="1 2" key="1">
    <citation type="submission" date="2018-04" db="EMBL/GenBank/DDBJ databases">
        <title>Genomic Encyclopedia of Archaeal and Bacterial Type Strains, Phase II (KMG-II): from individual species to whole genera.</title>
        <authorList>
            <person name="Goeker M."/>
        </authorList>
    </citation>
    <scope>NUCLEOTIDE SEQUENCE [LARGE SCALE GENOMIC DNA]</scope>
    <source>
        <strain evidence="1 2">DSM 23382</strain>
    </source>
</reference>
<dbReference type="Proteomes" id="UP000244081">
    <property type="component" value="Unassembled WGS sequence"/>
</dbReference>
<dbReference type="Gene3D" id="3.30.1460.10">
    <property type="match status" value="1"/>
</dbReference>
<evidence type="ECO:0008006" key="3">
    <source>
        <dbReference type="Google" id="ProtNLM"/>
    </source>
</evidence>
<keyword evidence="2" id="KW-1185">Reference proteome</keyword>
<name>A0A2T5UYT3_9HYPH</name>
<protein>
    <recommendedName>
        <fullName evidence="3">Tir chaperone family protein CesT</fullName>
    </recommendedName>
</protein>
<organism evidence="1 2">
    <name type="scientific">Breoghania corrubedonensis</name>
    <dbReference type="NCBI Taxonomy" id="665038"/>
    <lineage>
        <taxon>Bacteria</taxon>
        <taxon>Pseudomonadati</taxon>
        <taxon>Pseudomonadota</taxon>
        <taxon>Alphaproteobacteria</taxon>
        <taxon>Hyphomicrobiales</taxon>
        <taxon>Stappiaceae</taxon>
        <taxon>Breoghania</taxon>
    </lineage>
</organism>
<sequence>MTTTFSRQILQTIEDFASGLQINQIVQAGNGSVSFLLDRVGLIGFFPAEDGSRTLISLKRTPGHPPQVEDLDSFLRLANREPYLRAPINAGLAMDGGLLLIASLNNDDFDRQTIQSCLDRLIGLHDGTGTN</sequence>
<dbReference type="EMBL" id="QAYG01000011">
    <property type="protein sequence ID" value="PTW56664.1"/>
    <property type="molecule type" value="Genomic_DNA"/>
</dbReference>
<proteinExistence type="predicted"/>